<feature type="coiled-coil region" evidence="1">
    <location>
        <begin position="314"/>
        <end position="354"/>
    </location>
</feature>
<evidence type="ECO:0000313" key="3">
    <source>
        <dbReference type="Proteomes" id="UP000231134"/>
    </source>
</evidence>
<comment type="caution">
    <text evidence="2">The sequence shown here is derived from an EMBL/GenBank/DDBJ whole genome shotgun (WGS) entry which is preliminary data.</text>
</comment>
<accession>A0A2M9A676</accession>
<dbReference type="Proteomes" id="UP000231134">
    <property type="component" value="Unassembled WGS sequence"/>
</dbReference>
<proteinExistence type="predicted"/>
<sequence length="435" mass="49386">MKTLAWCGILVACAVAEPLTWDKLVASADEDPVIQASQKKQTAIGGRSCTRLWDDLEFEYTLDGFGFLEHDFELKIKPKAFGEGSADEAYWKSQVEYQRALMNYDRSAVMFERYEHALRYVLRQQIRLIHEQLAQIAADRIEVLQALAGSETFRLQDLVTAMEEQAAISAKLVADSNSMNDSKLKLLSFVKGYDSVSIDSNFLPTIDELKSILKDMPMDAEKYADVAAAKAKWLVNEKKAGQDAAGERNFISKIGVGYKYVHAKYKYKWVTQSCSGSSCTEEWQLQRTDDDRRTQDKFYASVAIRLPFFSGNDNSNLKRQIDVLESERDYQEAKRDLSQKVERLREEILGLIAERDVQQKFVEQVDQGALFEDFATKAGNDPLLLLRAKESSLQSQLKIVQLDMDIFTIYLDMLDRMGALARTDVTNHLKAGPAK</sequence>
<protein>
    <submittedName>
        <fullName evidence="2">Outer membrane efflux protein</fullName>
    </submittedName>
</protein>
<dbReference type="Gene3D" id="1.20.1600.10">
    <property type="entry name" value="Outer membrane efflux proteins (OEP)"/>
    <property type="match status" value="1"/>
</dbReference>
<reference evidence="2 3" key="1">
    <citation type="submission" date="2017-11" db="EMBL/GenBank/DDBJ databases">
        <title>Animal gut microbial communities from fecal samples from Wisconsin, USA.</title>
        <authorList>
            <person name="Neumann A."/>
        </authorList>
    </citation>
    <scope>NUCLEOTIDE SEQUENCE [LARGE SCALE GENOMIC DNA]</scope>
    <source>
        <strain evidence="2 3">UWS3</strain>
    </source>
</reference>
<organism evidence="2 3">
    <name type="scientific">Hallerella succinigenes</name>
    <dbReference type="NCBI Taxonomy" id="1896222"/>
    <lineage>
        <taxon>Bacteria</taxon>
        <taxon>Pseudomonadati</taxon>
        <taxon>Fibrobacterota</taxon>
        <taxon>Fibrobacteria</taxon>
        <taxon>Fibrobacterales</taxon>
        <taxon>Fibrobacteraceae</taxon>
        <taxon>Hallerella</taxon>
    </lineage>
</organism>
<keyword evidence="1" id="KW-0175">Coiled coil</keyword>
<dbReference type="OrthoDB" id="9807791at2"/>
<dbReference type="EMBL" id="PGEX01000001">
    <property type="protein sequence ID" value="PJJ41224.1"/>
    <property type="molecule type" value="Genomic_DNA"/>
</dbReference>
<keyword evidence="3" id="KW-1185">Reference proteome</keyword>
<evidence type="ECO:0000313" key="2">
    <source>
        <dbReference type="EMBL" id="PJJ41224.1"/>
    </source>
</evidence>
<name>A0A2M9A676_9BACT</name>
<dbReference type="SUPFAM" id="SSF56954">
    <property type="entry name" value="Outer membrane efflux proteins (OEP)"/>
    <property type="match status" value="1"/>
</dbReference>
<dbReference type="AlphaFoldDB" id="A0A2M9A676"/>
<gene>
    <name evidence="2" type="ORF">BGX16_1184</name>
</gene>
<evidence type="ECO:0000256" key="1">
    <source>
        <dbReference type="SAM" id="Coils"/>
    </source>
</evidence>
<dbReference type="RefSeq" id="WP_100425219.1">
    <property type="nucleotide sequence ID" value="NZ_PGEX01000001.1"/>
</dbReference>
<dbReference type="GO" id="GO:0015562">
    <property type="term" value="F:efflux transmembrane transporter activity"/>
    <property type="evidence" value="ECO:0007669"/>
    <property type="project" value="InterPro"/>
</dbReference>